<keyword evidence="4" id="KW-1185">Reference proteome</keyword>
<accession>A0AAC9L8W7</accession>
<sequence length="319" mass="34029">MSTRRASIGMCFDRTFEPSKVTEFARRLEAGGADQLWVIEDCFYTAGISLAASALAVTERLTVGIGILPAVARNAAITAMEIATLCRLAPDRVLPGIGHGVQSWMRQMGVRPASPLTALEEVLTAVRRLLAGEEVTVDGRYVRLDRVALDQSPATPPPLLAGVRGPKSLAVAGRAAGGIVLAEPASPSYVRAAIEQAGSPVDFHVAAFSFLCIEQDRTTAYRRMAPWLASQLADPSPGLTVLSFFPDLLDLFTRDGVDGLGTMPPEWWRELGPVGTFEDAVAHIEELEDAGVHSIGLFPPADVEAASAMVEDVLRLAAR</sequence>
<dbReference type="CDD" id="cd01097">
    <property type="entry name" value="Tetrahydromethanopterin_reductase"/>
    <property type="match status" value="1"/>
</dbReference>
<dbReference type="EMBL" id="CP016076">
    <property type="protein sequence ID" value="APU13066.1"/>
    <property type="molecule type" value="Genomic_DNA"/>
</dbReference>
<dbReference type="Pfam" id="PF00296">
    <property type="entry name" value="Bac_luciferase"/>
    <property type="match status" value="1"/>
</dbReference>
<keyword evidence="1" id="KW-0560">Oxidoreductase</keyword>
<dbReference type="SUPFAM" id="SSF51679">
    <property type="entry name" value="Bacterial luciferase-like"/>
    <property type="match status" value="1"/>
</dbReference>
<dbReference type="InterPro" id="IPR011251">
    <property type="entry name" value="Luciferase-like_dom"/>
</dbReference>
<evidence type="ECO:0000313" key="3">
    <source>
        <dbReference type="EMBL" id="APU13066.1"/>
    </source>
</evidence>
<dbReference type="KEGG" id="acad:UA74_04945"/>
<dbReference type="PANTHER" id="PTHR43244">
    <property type="match status" value="1"/>
</dbReference>
<dbReference type="Gene3D" id="3.20.20.30">
    <property type="entry name" value="Luciferase-like domain"/>
    <property type="match status" value="1"/>
</dbReference>
<name>A0AAC9L8W7_9PSEU</name>
<organism evidence="3 4">
    <name type="scientific">Actinoalloteichus fjordicus</name>
    <dbReference type="NCBI Taxonomy" id="1612552"/>
    <lineage>
        <taxon>Bacteria</taxon>
        <taxon>Bacillati</taxon>
        <taxon>Actinomycetota</taxon>
        <taxon>Actinomycetes</taxon>
        <taxon>Pseudonocardiales</taxon>
        <taxon>Pseudonocardiaceae</taxon>
        <taxon>Actinoalloteichus</taxon>
    </lineage>
</organism>
<reference evidence="4" key="1">
    <citation type="submission" date="2016-06" db="EMBL/GenBank/DDBJ databases">
        <title>Complete genome sequence of Actinoalloteichus fjordicus DSM 46855 (=ADI127-17), type strain of the new species Actinoalloteichus fjordicus.</title>
        <authorList>
            <person name="Ruckert C."/>
            <person name="Nouioui I."/>
            <person name="Willmese J."/>
            <person name="van Wezel G."/>
            <person name="Klenk H.-P."/>
            <person name="Kalinowski J."/>
            <person name="Zotchev S.B."/>
        </authorList>
    </citation>
    <scope>NUCLEOTIDE SEQUENCE [LARGE SCALE GENOMIC DNA]</scope>
    <source>
        <strain evidence="4">ADI127-7</strain>
    </source>
</reference>
<dbReference type="GO" id="GO:0016705">
    <property type="term" value="F:oxidoreductase activity, acting on paired donors, with incorporation or reduction of molecular oxygen"/>
    <property type="evidence" value="ECO:0007669"/>
    <property type="project" value="InterPro"/>
</dbReference>
<evidence type="ECO:0000256" key="1">
    <source>
        <dbReference type="ARBA" id="ARBA00023002"/>
    </source>
</evidence>
<evidence type="ECO:0000313" key="4">
    <source>
        <dbReference type="Proteomes" id="UP000185511"/>
    </source>
</evidence>
<dbReference type="RefSeq" id="WP_075739262.1">
    <property type="nucleotide sequence ID" value="NZ_CP016076.1"/>
</dbReference>
<proteinExistence type="predicted"/>
<dbReference type="PANTHER" id="PTHR43244:SF1">
    <property type="entry name" value="5,10-METHYLENETETRAHYDROMETHANOPTERIN REDUCTASE"/>
    <property type="match status" value="1"/>
</dbReference>
<dbReference type="AlphaFoldDB" id="A0AAC9L8W7"/>
<dbReference type="Proteomes" id="UP000185511">
    <property type="component" value="Chromosome"/>
</dbReference>
<evidence type="ECO:0000259" key="2">
    <source>
        <dbReference type="Pfam" id="PF00296"/>
    </source>
</evidence>
<dbReference type="InterPro" id="IPR050564">
    <property type="entry name" value="F420-G6PD/mer"/>
</dbReference>
<feature type="domain" description="Luciferase-like" evidence="2">
    <location>
        <begin position="17"/>
        <end position="293"/>
    </location>
</feature>
<gene>
    <name evidence="3" type="ORF">UA74_04945</name>
</gene>
<protein>
    <submittedName>
        <fullName evidence="3">Coenzyme F420-dependent N5 N10-methylene tetrahydromethanopterin reductase-like protein</fullName>
    </submittedName>
</protein>
<dbReference type="InterPro" id="IPR036661">
    <property type="entry name" value="Luciferase-like_sf"/>
</dbReference>